<protein>
    <submittedName>
        <fullName evidence="3">SMC domain protein</fullName>
    </submittedName>
</protein>
<feature type="coiled-coil region" evidence="1">
    <location>
        <begin position="620"/>
        <end position="662"/>
    </location>
</feature>
<keyword evidence="1" id="KW-0175">Coiled coil</keyword>
<dbReference type="InterPro" id="IPR038729">
    <property type="entry name" value="Rad50/SbcC_AAA"/>
</dbReference>
<dbReference type="Gene3D" id="3.20.20.140">
    <property type="entry name" value="Metal-dependent hydrolases"/>
    <property type="match status" value="1"/>
</dbReference>
<dbReference type="Gene3D" id="3.40.50.300">
    <property type="entry name" value="P-loop containing nucleotide triphosphate hydrolases"/>
    <property type="match status" value="2"/>
</dbReference>
<dbReference type="InterPro" id="IPR054787">
    <property type="entry name" value="TrlF_ATPase"/>
</dbReference>
<dbReference type="InterPro" id="IPR016195">
    <property type="entry name" value="Pol/histidinol_Pase-like"/>
</dbReference>
<proteinExistence type="predicted"/>
<dbReference type="PANTHER" id="PTHR32182:SF22">
    <property type="entry name" value="ATP-DEPENDENT ENDONUCLEASE, OLD FAMILY-RELATED"/>
    <property type="match status" value="1"/>
</dbReference>
<dbReference type="AlphaFoldDB" id="A0AAQ1P5Z9"/>
<evidence type="ECO:0000313" key="3">
    <source>
        <dbReference type="EMBL" id="SPO60427.1"/>
    </source>
</evidence>
<dbReference type="GO" id="GO:0016887">
    <property type="term" value="F:ATP hydrolysis activity"/>
    <property type="evidence" value="ECO:0007669"/>
    <property type="project" value="InterPro"/>
</dbReference>
<evidence type="ECO:0000313" key="4">
    <source>
        <dbReference type="Proteomes" id="UP000294335"/>
    </source>
</evidence>
<keyword evidence="4" id="KW-1185">Reference proteome</keyword>
<accession>A0AAQ1P5Z9</accession>
<reference evidence="3 4" key="1">
    <citation type="submission" date="2018-02" db="EMBL/GenBank/DDBJ databases">
        <authorList>
            <person name="Dubost A."/>
        </authorList>
    </citation>
    <scope>NUCLEOTIDE SEQUENCE [LARGE SCALE GENOMIC DNA]</scope>
    <source>
        <strain evidence="4">JV551A3</strain>
    </source>
</reference>
<sequence length="889" mass="99453">MRQINMDDSFTFAKFWRCALQVNPFSYQSAYRGSEHGFEEEQYNAAVLEKCLALDIKIVGIADHGSVSSVDSLRKVLEPSGIVVFPGFEIAANDKTHFVCLFPEGTGTQLLERYLGNLDLLDPTDGVRPSRLSSEQLVDKVDQLGGFIYAAHCTQDSGLLKNRLNHVWMLPKLRAAQIPGSVEDLAGVESDFYRRVLKNKDDAYKRERLVAVINAKDVAKPADLEHPGATCLIKMTRPTFAAFKVAFLDPSSRIRLSSDAAKQPVGRVLSMAITGGYLDGLKVNFSDHLNTVIGGRGTGKSTLLECLRFALDLAPKGKQALKLHQEIIKENIGRAAGRVELVVVSSAQNGKQYTVSRRHGELPVVRDINGDVSTMVPRELLPGLDIYGQNEIYELAQDEASRLQLLDRFLPQDRDYEQKRADAQKRLKENRVKVVESLSDVDDVESELRRLPNLEEQLRDYEALGVAEKLATTSLLARERVIVSTAKESLQSFESVLADFRRAIPDLSFISDEAIEGVPDRDALVTMRETLGTLKESFETHITEMETVAATTQQFFSTEHDAWLLAVQEHDKELEKELRTLPDTAGKSGQEIGAAYQKLQQDIESIRPLESKLPGHQQQHDALEQERRNILAELSDLRTLRLAALQKAAKRLTRKLEGKMKVEVVPEADRSPLVGYLLGCRLEGIGEKRLAWIEEAEIISPTLLVASIREGSGMLQLDWGLTPMVADALAKLQPSQIMELEALELEHRVDISLNVAHGDAEPNFRPLNKLSTGQQCTAILHMLLLDNIDPLFMDQPEDNLDNAFIAERIVNELRDAKTNRQFLFATHNANIPVFGDAEWIGVFRTEDNRGCLELEAQGSIDVAFIRDQVARILEGGREAFIQRMEKYEF</sequence>
<evidence type="ECO:0000256" key="1">
    <source>
        <dbReference type="SAM" id="Coils"/>
    </source>
</evidence>
<dbReference type="GO" id="GO:0006302">
    <property type="term" value="P:double-strand break repair"/>
    <property type="evidence" value="ECO:0007669"/>
    <property type="project" value="InterPro"/>
</dbReference>
<dbReference type="EMBL" id="OPYN01000085">
    <property type="protein sequence ID" value="SPO60427.1"/>
    <property type="molecule type" value="Genomic_DNA"/>
</dbReference>
<dbReference type="SUPFAM" id="SSF52540">
    <property type="entry name" value="P-loop containing nucleoside triphosphate hydrolases"/>
    <property type="match status" value="1"/>
</dbReference>
<organism evidence="3 4">
    <name type="scientific">Pseudomonas inefficax</name>
    <dbReference type="NCBI Taxonomy" id="2078786"/>
    <lineage>
        <taxon>Bacteria</taxon>
        <taxon>Pseudomonadati</taxon>
        <taxon>Pseudomonadota</taxon>
        <taxon>Gammaproteobacteria</taxon>
        <taxon>Pseudomonadales</taxon>
        <taxon>Pseudomonadaceae</taxon>
        <taxon>Pseudomonas</taxon>
    </lineage>
</organism>
<name>A0AAQ1P5Z9_9PSED</name>
<comment type="caution">
    <text evidence="3">The sequence shown here is derived from an EMBL/GenBank/DDBJ whole genome shotgun (WGS) entry which is preliminary data.</text>
</comment>
<gene>
    <name evidence="3" type="ORF">JV551A3_V1_850048</name>
</gene>
<dbReference type="Proteomes" id="UP000294335">
    <property type="component" value="Unassembled WGS sequence"/>
</dbReference>
<dbReference type="NCBIfam" id="NF045780">
    <property type="entry name" value="TrlF_fam_ATP"/>
    <property type="match status" value="1"/>
</dbReference>
<feature type="domain" description="Rad50/SbcC-type AAA" evidence="2">
    <location>
        <begin position="279"/>
        <end position="461"/>
    </location>
</feature>
<dbReference type="InterPro" id="IPR027417">
    <property type="entry name" value="P-loop_NTPase"/>
</dbReference>
<evidence type="ECO:0000259" key="2">
    <source>
        <dbReference type="Pfam" id="PF13476"/>
    </source>
</evidence>
<dbReference type="GO" id="GO:0000731">
    <property type="term" value="P:DNA synthesis involved in DNA repair"/>
    <property type="evidence" value="ECO:0007669"/>
    <property type="project" value="TreeGrafter"/>
</dbReference>
<dbReference type="SUPFAM" id="SSF89550">
    <property type="entry name" value="PHP domain-like"/>
    <property type="match status" value="1"/>
</dbReference>
<dbReference type="PANTHER" id="PTHR32182">
    <property type="entry name" value="DNA REPLICATION AND REPAIR PROTEIN RECF"/>
    <property type="match status" value="1"/>
</dbReference>
<dbReference type="Pfam" id="PF13476">
    <property type="entry name" value="AAA_23"/>
    <property type="match status" value="1"/>
</dbReference>